<sequence length="346" mass="40510">MSDNPKKVEKRLKEIFVCADVLFDVFKFCGPFVLGLKVALLSDRFDLLVDAHFNSKEWELGILEIRRAVEGNGGEIFKINDYVERRLPNPQKALPDKVIGFECLQINYIDRNVIEFLELFRPIFASKEINLSIGTAENQDHSWEIIWKKILPLINDNICSLSSQLNRLRQISPTILRDYPKLRLIESFDLFPEFPADDSAGASSDQAVAKWLYTPCGDGHPKMLKCRFRLEGMEGLKREFVDSTNPVNFIIYRWNWSSADIVPFELKNNLTGERLVWRRFDKRKWLLVRCPMKRDEKKWAEWEKQVAEWSFSWQWNHIDIAFEDTDIGNGMFDANEGPSEPKKRKN</sequence>
<dbReference type="AlphaFoldDB" id="A0A914GZA1"/>
<keyword evidence="1" id="KW-1185">Reference proteome</keyword>
<evidence type="ECO:0000313" key="2">
    <source>
        <dbReference type="WBParaSite" id="Gr19_v10_g12717.t1"/>
    </source>
</evidence>
<dbReference type="WBParaSite" id="Gr19_v10_g12718.t1">
    <property type="protein sequence ID" value="Gr19_v10_g12718.t1"/>
    <property type="gene ID" value="Gr19_v10_g12718"/>
</dbReference>
<accession>A0A914GZA1</accession>
<dbReference type="WBParaSite" id="Gr19_v10_g12717.t1">
    <property type="protein sequence ID" value="Gr19_v10_g12717.t1"/>
    <property type="gene ID" value="Gr19_v10_g12717"/>
</dbReference>
<evidence type="ECO:0000313" key="1">
    <source>
        <dbReference type="Proteomes" id="UP000887572"/>
    </source>
</evidence>
<evidence type="ECO:0000313" key="3">
    <source>
        <dbReference type="WBParaSite" id="Gr19_v10_g12718.t1"/>
    </source>
</evidence>
<proteinExistence type="predicted"/>
<protein>
    <submittedName>
        <fullName evidence="2 3">DUF38 domain-containing protein</fullName>
    </submittedName>
</protein>
<name>A0A914GZA1_GLORO</name>
<dbReference type="Proteomes" id="UP000887572">
    <property type="component" value="Unplaced"/>
</dbReference>
<organism evidence="1 3">
    <name type="scientific">Globodera rostochiensis</name>
    <name type="common">Golden nematode worm</name>
    <name type="synonym">Heterodera rostochiensis</name>
    <dbReference type="NCBI Taxonomy" id="31243"/>
    <lineage>
        <taxon>Eukaryota</taxon>
        <taxon>Metazoa</taxon>
        <taxon>Ecdysozoa</taxon>
        <taxon>Nematoda</taxon>
        <taxon>Chromadorea</taxon>
        <taxon>Rhabditida</taxon>
        <taxon>Tylenchina</taxon>
        <taxon>Tylenchomorpha</taxon>
        <taxon>Tylenchoidea</taxon>
        <taxon>Heteroderidae</taxon>
        <taxon>Heteroderinae</taxon>
        <taxon>Globodera</taxon>
    </lineage>
</organism>
<reference evidence="2 3" key="1">
    <citation type="submission" date="2022-11" db="UniProtKB">
        <authorList>
            <consortium name="WormBaseParasite"/>
        </authorList>
    </citation>
    <scope>IDENTIFICATION</scope>
</reference>